<name>A0ACB8AK97_9AGAM</name>
<keyword evidence="2" id="KW-1185">Reference proteome</keyword>
<accession>A0ACB8AK97</accession>
<protein>
    <submittedName>
        <fullName evidence="1">Uncharacterized protein</fullName>
    </submittedName>
</protein>
<evidence type="ECO:0000313" key="2">
    <source>
        <dbReference type="Proteomes" id="UP000790377"/>
    </source>
</evidence>
<organism evidence="1 2">
    <name type="scientific">Hygrophoropsis aurantiaca</name>
    <dbReference type="NCBI Taxonomy" id="72124"/>
    <lineage>
        <taxon>Eukaryota</taxon>
        <taxon>Fungi</taxon>
        <taxon>Dikarya</taxon>
        <taxon>Basidiomycota</taxon>
        <taxon>Agaricomycotina</taxon>
        <taxon>Agaricomycetes</taxon>
        <taxon>Agaricomycetidae</taxon>
        <taxon>Boletales</taxon>
        <taxon>Coniophorineae</taxon>
        <taxon>Hygrophoropsidaceae</taxon>
        <taxon>Hygrophoropsis</taxon>
    </lineage>
</organism>
<proteinExistence type="predicted"/>
<gene>
    <name evidence="1" type="ORF">BJ138DRAFT_1124092</name>
</gene>
<dbReference type="EMBL" id="MU267624">
    <property type="protein sequence ID" value="KAH7913796.1"/>
    <property type="molecule type" value="Genomic_DNA"/>
</dbReference>
<dbReference type="Proteomes" id="UP000790377">
    <property type="component" value="Unassembled WGS sequence"/>
</dbReference>
<sequence length="634" mass="69840">MENNHLYQKIFSAAGLAAFTIFFRYIFRKESKLIQDYTKVARKIDEGREFDQYDIIIVGGGTAGCVLASRLSEDPTLRVLLIEAGGSGKAVFESRVPSAFGQIYRTGNDYQFYTEPQIHAGNKKKFWPRARLLGGCSSINAQMAQYGAPSDFDEWAQIIGDDSWSWQNFSQYFRKFENFHPDPRYPHVDPAQRGNSGPMDIGYFTHLWKGSQLFIEASMNAGVPYSPDFGTTAGTKGTNKALTYVDSRGQRVSTETAYLTDEVLARQNLKVITHARVTKVLFETDNGTPHAVGVEFAKSKNGRDAPRFRARALKEVIISGGAVHSPQILMLSGVGPAEHLKQLRIPVVHDLRGVGSNLMDHPFFNLRLKEKDGSSIHYLTPYDLKSSLRFAKALLQYQLFGTGPLSSNVGEAVAFFRSDDPVLFPPAEYSDTIEDSNSGPESPDIELILVPVPVENHNGMLAPGLDAFTTAVILLRPTSVGDLRLHSNDPWDAPLINPNYLETQHDVDVLVRGVRAALKITHTAPLTSLVDVDSTHPLLDHHFTRLSDEELADEIRDRIETIYHPVGTCAMKPLAQGGVVDAQLKVHGVDGLRVCDASIYPKLVSGHTAGACIAAAEKLADLIKAEYSGVNKTV</sequence>
<comment type="caution">
    <text evidence="1">The sequence shown here is derived from an EMBL/GenBank/DDBJ whole genome shotgun (WGS) entry which is preliminary data.</text>
</comment>
<reference evidence="1" key="1">
    <citation type="journal article" date="2021" name="New Phytol.">
        <title>Evolutionary innovations through gain and loss of genes in the ectomycorrhizal Boletales.</title>
        <authorList>
            <person name="Wu G."/>
            <person name="Miyauchi S."/>
            <person name="Morin E."/>
            <person name="Kuo A."/>
            <person name="Drula E."/>
            <person name="Varga T."/>
            <person name="Kohler A."/>
            <person name="Feng B."/>
            <person name="Cao Y."/>
            <person name="Lipzen A."/>
            <person name="Daum C."/>
            <person name="Hundley H."/>
            <person name="Pangilinan J."/>
            <person name="Johnson J."/>
            <person name="Barry K."/>
            <person name="LaButti K."/>
            <person name="Ng V."/>
            <person name="Ahrendt S."/>
            <person name="Min B."/>
            <person name="Choi I.G."/>
            <person name="Park H."/>
            <person name="Plett J.M."/>
            <person name="Magnuson J."/>
            <person name="Spatafora J.W."/>
            <person name="Nagy L.G."/>
            <person name="Henrissat B."/>
            <person name="Grigoriev I.V."/>
            <person name="Yang Z.L."/>
            <person name="Xu J."/>
            <person name="Martin F.M."/>
        </authorList>
    </citation>
    <scope>NUCLEOTIDE SEQUENCE</scope>
    <source>
        <strain evidence="1">ATCC 28755</strain>
    </source>
</reference>
<evidence type="ECO:0000313" key="1">
    <source>
        <dbReference type="EMBL" id="KAH7913796.1"/>
    </source>
</evidence>